<accession>A0A089MAQ2</accession>
<organism evidence="1 2">
    <name type="scientific">Paenibacillus graminis</name>
    <dbReference type="NCBI Taxonomy" id="189425"/>
    <lineage>
        <taxon>Bacteria</taxon>
        <taxon>Bacillati</taxon>
        <taxon>Bacillota</taxon>
        <taxon>Bacilli</taxon>
        <taxon>Bacillales</taxon>
        <taxon>Paenibacillaceae</taxon>
        <taxon>Paenibacillus</taxon>
    </lineage>
</organism>
<dbReference type="AlphaFoldDB" id="A0A089MAQ2"/>
<name>A0A089MAQ2_9BACL</name>
<gene>
    <name evidence="1" type="ORF">PGRAT_24065</name>
</gene>
<evidence type="ECO:0000313" key="2">
    <source>
        <dbReference type="Proteomes" id="UP000029500"/>
    </source>
</evidence>
<dbReference type="EMBL" id="CP009287">
    <property type="protein sequence ID" value="AIQ70362.1"/>
    <property type="molecule type" value="Genomic_DNA"/>
</dbReference>
<dbReference type="OrthoDB" id="2595255at2"/>
<keyword evidence="2" id="KW-1185">Reference proteome</keyword>
<dbReference type="KEGG" id="pgm:PGRAT_24065"/>
<dbReference type="STRING" id="189425.PGRAT_24065"/>
<dbReference type="HOGENOM" id="CLU_1413958_0_0_9"/>
<sequence>MITGYDAVRASRDLESKLAVEITGLTKLVLLTAKGGIRYYPAVRDKLEMNMFVLANKMIQGDITADYWQAWLEQFGKGSLMADSSQNPGLVTYMNSDAWNRLRSRSSKVVVGRGQGNYKSIDGTMRFSGGGYAGVDLEELAERGDIDPKFKPTPPTYFLRIAIQSNRARILEGLSEIITNFPYHRYFTEDKR</sequence>
<proteinExistence type="predicted"/>
<reference evidence="1 2" key="1">
    <citation type="submission" date="2014-08" db="EMBL/GenBank/DDBJ databases">
        <title>Comparative genomics of the Paenibacillus odorifer group.</title>
        <authorList>
            <person name="den Bakker H.C."/>
            <person name="Tsai Y.-C."/>
            <person name="Martin N."/>
            <person name="Korlach J."/>
            <person name="Wiedmann M."/>
        </authorList>
    </citation>
    <scope>NUCLEOTIDE SEQUENCE [LARGE SCALE GENOMIC DNA]</scope>
    <source>
        <strain evidence="1 2">DSM 15220</strain>
    </source>
</reference>
<evidence type="ECO:0000313" key="1">
    <source>
        <dbReference type="EMBL" id="AIQ70362.1"/>
    </source>
</evidence>
<dbReference type="eggNOG" id="ENOG5034ANS">
    <property type="taxonomic scope" value="Bacteria"/>
</dbReference>
<dbReference type="Proteomes" id="UP000029500">
    <property type="component" value="Chromosome"/>
</dbReference>
<protein>
    <submittedName>
        <fullName evidence="1">Uncharacterized protein</fullName>
    </submittedName>
</protein>